<dbReference type="AlphaFoldDB" id="A0A485L098"/>
<dbReference type="Proteomes" id="UP000332933">
    <property type="component" value="Unassembled WGS sequence"/>
</dbReference>
<evidence type="ECO:0000256" key="2">
    <source>
        <dbReference type="SAM" id="SignalP"/>
    </source>
</evidence>
<feature type="compositionally biased region" description="Low complexity" evidence="1">
    <location>
        <begin position="289"/>
        <end position="306"/>
    </location>
</feature>
<evidence type="ECO:0000313" key="4">
    <source>
        <dbReference type="EMBL" id="VFT90976.1"/>
    </source>
</evidence>
<feature type="compositionally biased region" description="Polar residues" evidence="1">
    <location>
        <begin position="277"/>
        <end position="288"/>
    </location>
</feature>
<gene>
    <name evidence="4" type="primary">Aste57867_14150</name>
    <name evidence="3" type="ORF">As57867_014099</name>
    <name evidence="4" type="ORF">ASTE57867_14150</name>
</gene>
<feature type="chain" id="PRO_5036116272" evidence="2">
    <location>
        <begin position="18"/>
        <end position="328"/>
    </location>
</feature>
<reference evidence="3" key="2">
    <citation type="submission" date="2019-06" db="EMBL/GenBank/DDBJ databases">
        <title>Genomics analysis of Aphanomyces spp. identifies a new class of oomycete effector associated with host adaptation.</title>
        <authorList>
            <person name="Gaulin E."/>
        </authorList>
    </citation>
    <scope>NUCLEOTIDE SEQUENCE</scope>
    <source>
        <strain evidence="3">CBS 578.67</strain>
    </source>
</reference>
<feature type="signal peptide" evidence="2">
    <location>
        <begin position="1"/>
        <end position="17"/>
    </location>
</feature>
<name>A0A485L098_9STRA</name>
<dbReference type="PROSITE" id="PS51257">
    <property type="entry name" value="PROKAR_LIPOPROTEIN"/>
    <property type="match status" value="1"/>
</dbReference>
<sequence>MKTSTFALAAVASLAVAQNSSSTTLTACTQEVFSSVNAAWTSDSGAKCLKGLGISLADLGKGSISAAVLAKGDKAPDCLDALELQDSIIDVVTTKSGDCSVSSTLSLYATTFHDENGFLTGWANVLKGLKGIDVTKTDATILASVMSDVFPDCTQDDFNLVDAAWATDSGANCLTALGVTLSDLATGKVAADVLATADTNDDCKQVIDYQGQVVDFILDTSGDCKVSDTLTLYKLSWQTFSQWAGVVKTLKGIDVSATATSAPPTFADVRAAPTNATSALTDGSSSSGVTAPTSAPSAGSTPTTTAKSSASMASVAAAAVVALCALVA</sequence>
<keyword evidence="5" id="KW-1185">Reference proteome</keyword>
<accession>A0A485L098</accession>
<feature type="region of interest" description="Disordered" evidence="1">
    <location>
        <begin position="277"/>
        <end position="306"/>
    </location>
</feature>
<evidence type="ECO:0000256" key="1">
    <source>
        <dbReference type="SAM" id="MobiDB-lite"/>
    </source>
</evidence>
<reference evidence="4 5" key="1">
    <citation type="submission" date="2019-03" db="EMBL/GenBank/DDBJ databases">
        <authorList>
            <person name="Gaulin E."/>
            <person name="Dumas B."/>
        </authorList>
    </citation>
    <scope>NUCLEOTIDE SEQUENCE [LARGE SCALE GENOMIC DNA]</scope>
    <source>
        <strain evidence="4">CBS 568.67</strain>
    </source>
</reference>
<dbReference type="EMBL" id="VJMH01005525">
    <property type="protein sequence ID" value="KAF0695001.1"/>
    <property type="molecule type" value="Genomic_DNA"/>
</dbReference>
<organism evidence="4 5">
    <name type="scientific">Aphanomyces stellatus</name>
    <dbReference type="NCBI Taxonomy" id="120398"/>
    <lineage>
        <taxon>Eukaryota</taxon>
        <taxon>Sar</taxon>
        <taxon>Stramenopiles</taxon>
        <taxon>Oomycota</taxon>
        <taxon>Saprolegniomycetes</taxon>
        <taxon>Saprolegniales</taxon>
        <taxon>Verrucalvaceae</taxon>
        <taxon>Aphanomyces</taxon>
    </lineage>
</organism>
<evidence type="ECO:0000313" key="3">
    <source>
        <dbReference type="EMBL" id="KAF0695001.1"/>
    </source>
</evidence>
<dbReference type="OrthoDB" id="82129at2759"/>
<keyword evidence="2" id="KW-0732">Signal</keyword>
<protein>
    <submittedName>
        <fullName evidence="4">Aste57867_14150 protein</fullName>
    </submittedName>
</protein>
<evidence type="ECO:0000313" key="5">
    <source>
        <dbReference type="Proteomes" id="UP000332933"/>
    </source>
</evidence>
<proteinExistence type="predicted"/>
<dbReference type="EMBL" id="CAADRA010005546">
    <property type="protein sequence ID" value="VFT90976.1"/>
    <property type="molecule type" value="Genomic_DNA"/>
</dbReference>